<dbReference type="InterPro" id="IPR041679">
    <property type="entry name" value="DNA2/NAM7-like_C"/>
</dbReference>
<sequence length="184" mass="21492">MKHPRLRLAPTFLSSPLIPPFERFASLVMTNNDDIQDLKSIFEVRHLKDHALFLNTQYRMPPQIGDFVSQAVYDGLLESNPQHLVTNERMACHFINIPSQEQLHGTSWKNLGECQTIFHIATMLQAKNKRFRIITPYDAQRSMIEECLKQNELDWKDKCFNVDSFQGSFLATYICDHHIYVHGR</sequence>
<keyword evidence="1" id="KW-0547">Nucleotide-binding</keyword>
<accession>A0A0D0BF38</accession>
<dbReference type="Gene3D" id="3.40.50.300">
    <property type="entry name" value="P-loop containing nucleotide triphosphate hydrolases"/>
    <property type="match status" value="1"/>
</dbReference>
<keyword evidence="4" id="KW-0067">ATP-binding</keyword>
<keyword evidence="3" id="KW-0347">Helicase</keyword>
<feature type="domain" description="DNA2/NAM7 helicase-like C-terminal" evidence="5">
    <location>
        <begin position="41"/>
        <end position="168"/>
    </location>
</feature>
<dbReference type="GO" id="GO:0016787">
    <property type="term" value="F:hydrolase activity"/>
    <property type="evidence" value="ECO:0007669"/>
    <property type="project" value="UniProtKB-KW"/>
</dbReference>
<dbReference type="Proteomes" id="UP000054485">
    <property type="component" value="Unassembled WGS sequence"/>
</dbReference>
<gene>
    <name evidence="6" type="ORF">CY34DRAFT_179266</name>
</gene>
<dbReference type="InterPro" id="IPR050534">
    <property type="entry name" value="Coronavir_polyprotein_1ab"/>
</dbReference>
<proteinExistence type="predicted"/>
<evidence type="ECO:0000256" key="1">
    <source>
        <dbReference type="ARBA" id="ARBA00022741"/>
    </source>
</evidence>
<dbReference type="OrthoDB" id="6513042at2759"/>
<reference evidence="6 7" key="1">
    <citation type="submission" date="2014-04" db="EMBL/GenBank/DDBJ databases">
        <authorList>
            <consortium name="DOE Joint Genome Institute"/>
            <person name="Kuo A."/>
            <person name="Ruytinx J."/>
            <person name="Rineau F."/>
            <person name="Colpaert J."/>
            <person name="Kohler A."/>
            <person name="Nagy L.G."/>
            <person name="Floudas D."/>
            <person name="Copeland A."/>
            <person name="Barry K.W."/>
            <person name="Cichocki N."/>
            <person name="Veneault-Fourrey C."/>
            <person name="LaButti K."/>
            <person name="Lindquist E.A."/>
            <person name="Lipzen A."/>
            <person name="Lundell T."/>
            <person name="Morin E."/>
            <person name="Murat C."/>
            <person name="Sun H."/>
            <person name="Tunlid A."/>
            <person name="Henrissat B."/>
            <person name="Grigoriev I.V."/>
            <person name="Hibbett D.S."/>
            <person name="Martin F."/>
            <person name="Nordberg H.P."/>
            <person name="Cantor M.N."/>
            <person name="Hua S.X."/>
        </authorList>
    </citation>
    <scope>NUCLEOTIDE SEQUENCE [LARGE SCALE GENOMIC DNA]</scope>
    <source>
        <strain evidence="6 7">UH-Slu-Lm8-n1</strain>
    </source>
</reference>
<evidence type="ECO:0000256" key="4">
    <source>
        <dbReference type="ARBA" id="ARBA00022840"/>
    </source>
</evidence>
<evidence type="ECO:0000313" key="6">
    <source>
        <dbReference type="EMBL" id="KIK41903.1"/>
    </source>
</evidence>
<dbReference type="InParanoid" id="A0A0D0BF38"/>
<keyword evidence="2" id="KW-0378">Hydrolase</keyword>
<dbReference type="GO" id="GO:0005524">
    <property type="term" value="F:ATP binding"/>
    <property type="evidence" value="ECO:0007669"/>
    <property type="project" value="UniProtKB-KW"/>
</dbReference>
<dbReference type="AlphaFoldDB" id="A0A0D0BF38"/>
<dbReference type="GO" id="GO:0043139">
    <property type="term" value="F:5'-3' DNA helicase activity"/>
    <property type="evidence" value="ECO:0007669"/>
    <property type="project" value="TreeGrafter"/>
</dbReference>
<organism evidence="6 7">
    <name type="scientific">Suillus luteus UH-Slu-Lm8-n1</name>
    <dbReference type="NCBI Taxonomy" id="930992"/>
    <lineage>
        <taxon>Eukaryota</taxon>
        <taxon>Fungi</taxon>
        <taxon>Dikarya</taxon>
        <taxon>Basidiomycota</taxon>
        <taxon>Agaricomycotina</taxon>
        <taxon>Agaricomycetes</taxon>
        <taxon>Agaricomycetidae</taxon>
        <taxon>Boletales</taxon>
        <taxon>Suillineae</taxon>
        <taxon>Suillaceae</taxon>
        <taxon>Suillus</taxon>
    </lineage>
</organism>
<reference evidence="7" key="2">
    <citation type="submission" date="2015-01" db="EMBL/GenBank/DDBJ databases">
        <title>Evolutionary Origins and Diversification of the Mycorrhizal Mutualists.</title>
        <authorList>
            <consortium name="DOE Joint Genome Institute"/>
            <consortium name="Mycorrhizal Genomics Consortium"/>
            <person name="Kohler A."/>
            <person name="Kuo A."/>
            <person name="Nagy L.G."/>
            <person name="Floudas D."/>
            <person name="Copeland A."/>
            <person name="Barry K.W."/>
            <person name="Cichocki N."/>
            <person name="Veneault-Fourrey C."/>
            <person name="LaButti K."/>
            <person name="Lindquist E.A."/>
            <person name="Lipzen A."/>
            <person name="Lundell T."/>
            <person name="Morin E."/>
            <person name="Murat C."/>
            <person name="Riley R."/>
            <person name="Ohm R."/>
            <person name="Sun H."/>
            <person name="Tunlid A."/>
            <person name="Henrissat B."/>
            <person name="Grigoriev I.V."/>
            <person name="Hibbett D.S."/>
            <person name="Martin F."/>
        </authorList>
    </citation>
    <scope>NUCLEOTIDE SEQUENCE [LARGE SCALE GENOMIC DNA]</scope>
    <source>
        <strain evidence="7">UH-Slu-Lm8-n1</strain>
    </source>
</reference>
<evidence type="ECO:0000313" key="7">
    <source>
        <dbReference type="Proteomes" id="UP000054485"/>
    </source>
</evidence>
<evidence type="ECO:0000256" key="3">
    <source>
        <dbReference type="ARBA" id="ARBA00022806"/>
    </source>
</evidence>
<keyword evidence="7" id="KW-1185">Reference proteome</keyword>
<dbReference type="PANTHER" id="PTHR43788:SF8">
    <property type="entry name" value="DNA-BINDING PROTEIN SMUBP-2"/>
    <property type="match status" value="1"/>
</dbReference>
<dbReference type="STRING" id="930992.A0A0D0BF38"/>
<name>A0A0D0BF38_9AGAM</name>
<dbReference type="PANTHER" id="PTHR43788">
    <property type="entry name" value="DNA2/NAM7 HELICASE FAMILY MEMBER"/>
    <property type="match status" value="1"/>
</dbReference>
<dbReference type="InterPro" id="IPR027417">
    <property type="entry name" value="P-loop_NTPase"/>
</dbReference>
<dbReference type="HOGENOM" id="CLU_1469143_0_0_1"/>
<dbReference type="SUPFAM" id="SSF52540">
    <property type="entry name" value="P-loop containing nucleoside triphosphate hydrolases"/>
    <property type="match status" value="1"/>
</dbReference>
<evidence type="ECO:0000256" key="2">
    <source>
        <dbReference type="ARBA" id="ARBA00022801"/>
    </source>
</evidence>
<dbReference type="EMBL" id="KN835254">
    <property type="protein sequence ID" value="KIK41903.1"/>
    <property type="molecule type" value="Genomic_DNA"/>
</dbReference>
<evidence type="ECO:0000259" key="5">
    <source>
        <dbReference type="Pfam" id="PF13087"/>
    </source>
</evidence>
<protein>
    <recommendedName>
        <fullName evidence="5">DNA2/NAM7 helicase-like C-terminal domain-containing protein</fullName>
    </recommendedName>
</protein>
<dbReference type="Pfam" id="PF13087">
    <property type="entry name" value="AAA_12"/>
    <property type="match status" value="1"/>
</dbReference>